<sequence>MKKVMMKLDGMTCPSCLTKIEKTVEETPGTDNIKVLFNAGKLKFVMDPTKTNSDEIKSAIEKMGYEVKGVKEKDI</sequence>
<proteinExistence type="predicted"/>
<dbReference type="RefSeq" id="WP_056985146.1">
    <property type="nucleotide sequence ID" value="NZ_JQBQ01000006.1"/>
</dbReference>
<feature type="domain" description="HMA" evidence="3">
    <location>
        <begin position="2"/>
        <end position="68"/>
    </location>
</feature>
<dbReference type="InterPro" id="IPR006121">
    <property type="entry name" value="HMA_dom"/>
</dbReference>
<dbReference type="EMBL" id="JQBQ01000006">
    <property type="protein sequence ID" value="KRN92612.1"/>
    <property type="molecule type" value="Genomic_DNA"/>
</dbReference>
<organism evidence="4 5">
    <name type="scientific">Lactobacillus amylovorus subsp. animalium DSM 16698</name>
    <dbReference type="NCBI Taxonomy" id="695563"/>
    <lineage>
        <taxon>Bacteria</taxon>
        <taxon>Bacillati</taxon>
        <taxon>Bacillota</taxon>
        <taxon>Bacilli</taxon>
        <taxon>Lactobacillales</taxon>
        <taxon>Lactobacillaceae</taxon>
        <taxon>Lactobacillus</taxon>
        <taxon>Lactobacillus amylovorus subsp. animalium</taxon>
    </lineage>
</organism>
<evidence type="ECO:0000259" key="3">
    <source>
        <dbReference type="PROSITE" id="PS50846"/>
    </source>
</evidence>
<dbReference type="PANTHER" id="PTHR46594:SF4">
    <property type="entry name" value="P-TYPE CATION-TRANSPORTING ATPASE"/>
    <property type="match status" value="1"/>
</dbReference>
<dbReference type="Pfam" id="PF00403">
    <property type="entry name" value="HMA"/>
    <property type="match status" value="1"/>
</dbReference>
<dbReference type="SUPFAM" id="SSF55008">
    <property type="entry name" value="HMA, heavy metal-associated domain"/>
    <property type="match status" value="1"/>
</dbReference>
<dbReference type="CDD" id="cd00371">
    <property type="entry name" value="HMA"/>
    <property type="match status" value="1"/>
</dbReference>
<dbReference type="InterPro" id="IPR036163">
    <property type="entry name" value="HMA_dom_sf"/>
</dbReference>
<dbReference type="PROSITE" id="PS50846">
    <property type="entry name" value="HMA_2"/>
    <property type="match status" value="1"/>
</dbReference>
<dbReference type="PATRIC" id="fig|695563.3.peg.1653"/>
<evidence type="ECO:0000313" key="5">
    <source>
        <dbReference type="Proteomes" id="UP000051529"/>
    </source>
</evidence>
<protein>
    <recommendedName>
        <fullName evidence="1">Copper chaperone CopZ</fullName>
    </recommendedName>
</protein>
<gene>
    <name evidence="4" type="ORF">IV44_GL001584</name>
</gene>
<dbReference type="GO" id="GO:0046872">
    <property type="term" value="F:metal ion binding"/>
    <property type="evidence" value="ECO:0007669"/>
    <property type="project" value="UniProtKB-KW"/>
</dbReference>
<dbReference type="FunFam" id="3.30.70.100:FF:000001">
    <property type="entry name" value="ATPase copper transporting beta"/>
    <property type="match status" value="1"/>
</dbReference>
<dbReference type="InterPro" id="IPR017969">
    <property type="entry name" value="Heavy-metal-associated_CS"/>
</dbReference>
<evidence type="ECO:0000256" key="1">
    <source>
        <dbReference type="ARBA" id="ARBA00015313"/>
    </source>
</evidence>
<evidence type="ECO:0000313" key="4">
    <source>
        <dbReference type="EMBL" id="KRN92612.1"/>
    </source>
</evidence>
<dbReference type="AlphaFoldDB" id="A0A0R2L245"/>
<dbReference type="Proteomes" id="UP000051529">
    <property type="component" value="Unassembled WGS sequence"/>
</dbReference>
<comment type="caution">
    <text evidence="4">The sequence shown here is derived from an EMBL/GenBank/DDBJ whole genome shotgun (WGS) entry which is preliminary data.</text>
</comment>
<name>A0A0R2L245_LACAM</name>
<evidence type="ECO:0000256" key="2">
    <source>
        <dbReference type="ARBA" id="ARBA00022723"/>
    </source>
</evidence>
<accession>A0A0R2L245</accession>
<dbReference type="Gene3D" id="3.30.70.100">
    <property type="match status" value="1"/>
</dbReference>
<dbReference type="PROSITE" id="PS01047">
    <property type="entry name" value="HMA_1"/>
    <property type="match status" value="1"/>
</dbReference>
<keyword evidence="2" id="KW-0479">Metal-binding</keyword>
<reference evidence="4 5" key="1">
    <citation type="journal article" date="2015" name="Genome Announc.">
        <title>Expanding the biotechnology potential of lactobacilli through comparative genomics of 213 strains and associated genera.</title>
        <authorList>
            <person name="Sun Z."/>
            <person name="Harris H.M."/>
            <person name="McCann A."/>
            <person name="Guo C."/>
            <person name="Argimon S."/>
            <person name="Zhang W."/>
            <person name="Yang X."/>
            <person name="Jeffery I.B."/>
            <person name="Cooney J.C."/>
            <person name="Kagawa T.F."/>
            <person name="Liu W."/>
            <person name="Song Y."/>
            <person name="Salvetti E."/>
            <person name="Wrobel A."/>
            <person name="Rasinkangas P."/>
            <person name="Parkhill J."/>
            <person name="Rea M.C."/>
            <person name="O'Sullivan O."/>
            <person name="Ritari J."/>
            <person name="Douillard F.P."/>
            <person name="Paul Ross R."/>
            <person name="Yang R."/>
            <person name="Briner A.E."/>
            <person name="Felis G.E."/>
            <person name="de Vos W.M."/>
            <person name="Barrangou R."/>
            <person name="Klaenhammer T.R."/>
            <person name="Caufield P.W."/>
            <person name="Cui Y."/>
            <person name="Zhang H."/>
            <person name="O'Toole P.W."/>
        </authorList>
    </citation>
    <scope>NUCLEOTIDE SEQUENCE [LARGE SCALE GENOMIC DNA]</scope>
    <source>
        <strain evidence="4 5">DSM 16698</strain>
    </source>
</reference>
<dbReference type="PANTHER" id="PTHR46594">
    <property type="entry name" value="P-TYPE CATION-TRANSPORTING ATPASE"/>
    <property type="match status" value="1"/>
</dbReference>